<dbReference type="SUPFAM" id="SSF57535">
    <property type="entry name" value="Complement control module/SCR domain"/>
    <property type="match status" value="1"/>
</dbReference>
<keyword evidence="5" id="KW-1185">Reference proteome</keyword>
<comment type="caution">
    <text evidence="2">Lacks conserved residue(s) required for the propagation of feature annotation.</text>
</comment>
<dbReference type="Gene3D" id="2.40.10.10">
    <property type="entry name" value="Trypsin-like serine proteases"/>
    <property type="match status" value="3"/>
</dbReference>
<dbReference type="EMBL" id="GL447382">
    <property type="protein sequence ID" value="EFN86496.1"/>
    <property type="molecule type" value="Genomic_DNA"/>
</dbReference>
<dbReference type="InterPro" id="IPR009003">
    <property type="entry name" value="Peptidase_S1_PA"/>
</dbReference>
<feature type="disulfide bond" evidence="2">
    <location>
        <begin position="240"/>
        <end position="258"/>
    </location>
</feature>
<feature type="domain" description="Peptidase S1" evidence="3">
    <location>
        <begin position="354"/>
        <end position="607"/>
    </location>
</feature>
<feature type="disulfide bond" evidence="2">
    <location>
        <begin position="252"/>
        <end position="267"/>
    </location>
</feature>
<dbReference type="CDD" id="cd00033">
    <property type="entry name" value="CCP"/>
    <property type="match status" value="1"/>
</dbReference>
<dbReference type="PROSITE" id="PS00134">
    <property type="entry name" value="TRYPSIN_HIS"/>
    <property type="match status" value="2"/>
</dbReference>
<dbReference type="SUPFAM" id="SSF50494">
    <property type="entry name" value="Trypsin-like serine proteases"/>
    <property type="match status" value="2"/>
</dbReference>
<protein>
    <submittedName>
        <fullName evidence="4">Limulus clotting factor C</fullName>
    </submittedName>
</protein>
<dbReference type="InterPro" id="IPR001314">
    <property type="entry name" value="Peptidase_S1A"/>
</dbReference>
<evidence type="ECO:0000256" key="2">
    <source>
        <dbReference type="PROSITE-ProRule" id="PRU00124"/>
    </source>
</evidence>
<dbReference type="GO" id="GO:0006508">
    <property type="term" value="P:proteolysis"/>
    <property type="evidence" value="ECO:0007669"/>
    <property type="project" value="InterPro"/>
</dbReference>
<feature type="domain" description="Peptidase S1" evidence="3">
    <location>
        <begin position="1"/>
        <end position="232"/>
    </location>
</feature>
<dbReference type="SMART" id="SM00032">
    <property type="entry name" value="CCP"/>
    <property type="match status" value="1"/>
</dbReference>
<evidence type="ECO:0000313" key="4">
    <source>
        <dbReference type="EMBL" id="EFN86496.1"/>
    </source>
</evidence>
<dbReference type="PROSITE" id="PS01209">
    <property type="entry name" value="LDLRA_1"/>
    <property type="match status" value="1"/>
</dbReference>
<dbReference type="Gene3D" id="2.10.70.10">
    <property type="entry name" value="Complement Module, domain 1"/>
    <property type="match status" value="1"/>
</dbReference>
<gene>
    <name evidence="4" type="ORF">EAI_01221</name>
</gene>
<evidence type="ECO:0000259" key="3">
    <source>
        <dbReference type="PROSITE" id="PS50240"/>
    </source>
</evidence>
<dbReference type="PANTHER" id="PTHR24253">
    <property type="entry name" value="TRANSMEMBRANE PROTEASE SERINE"/>
    <property type="match status" value="1"/>
</dbReference>
<dbReference type="Proteomes" id="UP000008237">
    <property type="component" value="Unassembled WGS sequence"/>
</dbReference>
<dbReference type="InterPro" id="IPR018114">
    <property type="entry name" value="TRYPSIN_HIS"/>
</dbReference>
<dbReference type="InParanoid" id="E2BCT2"/>
<dbReference type="PROSITE" id="PS50240">
    <property type="entry name" value="TRYPSIN_DOM"/>
    <property type="match status" value="2"/>
</dbReference>
<dbReference type="InterPro" id="IPR036055">
    <property type="entry name" value="LDL_receptor-like_sf"/>
</dbReference>
<dbReference type="GO" id="GO:0004252">
    <property type="term" value="F:serine-type endopeptidase activity"/>
    <property type="evidence" value="ECO:0007669"/>
    <property type="project" value="InterPro"/>
</dbReference>
<organism evidence="5">
    <name type="scientific">Harpegnathos saltator</name>
    <name type="common">Jerdon's jumping ant</name>
    <dbReference type="NCBI Taxonomy" id="610380"/>
    <lineage>
        <taxon>Eukaryota</taxon>
        <taxon>Metazoa</taxon>
        <taxon>Ecdysozoa</taxon>
        <taxon>Arthropoda</taxon>
        <taxon>Hexapoda</taxon>
        <taxon>Insecta</taxon>
        <taxon>Pterygota</taxon>
        <taxon>Neoptera</taxon>
        <taxon>Endopterygota</taxon>
        <taxon>Hymenoptera</taxon>
        <taxon>Apocrita</taxon>
        <taxon>Aculeata</taxon>
        <taxon>Formicoidea</taxon>
        <taxon>Formicidae</taxon>
        <taxon>Ponerinae</taxon>
        <taxon>Ponerini</taxon>
        <taxon>Harpegnathos</taxon>
    </lineage>
</organism>
<dbReference type="Pfam" id="PF00057">
    <property type="entry name" value="Ldl_recept_a"/>
    <property type="match status" value="1"/>
</dbReference>
<dbReference type="InterPro" id="IPR035976">
    <property type="entry name" value="Sushi/SCR/CCP_sf"/>
</dbReference>
<dbReference type="SUPFAM" id="SSF57424">
    <property type="entry name" value="LDL receptor-like module"/>
    <property type="match status" value="1"/>
</dbReference>
<dbReference type="PROSITE" id="PS50068">
    <property type="entry name" value="LDLRA_2"/>
    <property type="match status" value="1"/>
</dbReference>
<dbReference type="CDD" id="cd00112">
    <property type="entry name" value="LDLa"/>
    <property type="match status" value="1"/>
</dbReference>
<dbReference type="InterPro" id="IPR000436">
    <property type="entry name" value="Sushi_SCR_CCP_dom"/>
</dbReference>
<evidence type="ECO:0000256" key="1">
    <source>
        <dbReference type="ARBA" id="ARBA00023157"/>
    </source>
</evidence>
<reference evidence="4 5" key="1">
    <citation type="journal article" date="2010" name="Science">
        <title>Genomic comparison of the ants Camponotus floridanus and Harpegnathos saltator.</title>
        <authorList>
            <person name="Bonasio R."/>
            <person name="Zhang G."/>
            <person name="Ye C."/>
            <person name="Mutti N.S."/>
            <person name="Fang X."/>
            <person name="Qin N."/>
            <person name="Donahue G."/>
            <person name="Yang P."/>
            <person name="Li Q."/>
            <person name="Li C."/>
            <person name="Zhang P."/>
            <person name="Huang Z."/>
            <person name="Berger S.L."/>
            <person name="Reinberg D."/>
            <person name="Wang J."/>
            <person name="Liebig J."/>
        </authorList>
    </citation>
    <scope>NUCLEOTIDE SEQUENCE [LARGE SCALE GENOMIC DNA]</scope>
    <source>
        <strain evidence="4 5">R22 G/1</strain>
    </source>
</reference>
<dbReference type="InterPro" id="IPR002172">
    <property type="entry name" value="LDrepeatLR_classA_rpt"/>
</dbReference>
<dbReference type="SMART" id="SM00020">
    <property type="entry name" value="Tryp_SPc"/>
    <property type="match status" value="2"/>
</dbReference>
<proteinExistence type="predicted"/>
<dbReference type="SMART" id="SM00192">
    <property type="entry name" value="LDLa"/>
    <property type="match status" value="1"/>
</dbReference>
<sequence>MSYIDICGGSLIRNSLVVSAAHCFYDEDSRNIKNASSFFVAAGKRYRAWDADDEYSQKSLVESIEVDDLYLGLAGNFAMDIALLKLNTPFELNMLVYPICIDWAILYEKDLLQSEQLSKMVIWNKNINDESNQTMYEIDMPYVMYNQCVAESPINLRKFITLDKFCAGRLNDSSVCNQDGGSGLYVQKEGVWYLRGIASVKYGNIERCAYDKSYVGFTYVNYFRDWIREGYDSADDEFLCGSNECVPSNVKCDKKSDCNDSSDEAFCNIEENKETGCALPEKPTGGRYKLEGCDELCRKRSGDIVPQHSILTYTCNDGYMLNSSNTTICLNNIWDYQVSCLKCGKYMGHDEKLIVNGVEVKSEVFPWHVLIYFKEKNMTYIQICSGSLIRNNLVISAAHCFYDEDSRNIQNASSFVVAAGKRYRAWDADEEYSQKSLVESIELDDQHWGEYFMDVALLKLKTPLELNMLVRPICIDREYKFGDIVLQRGLGKMVVWNKNINDQYNQTMYEVEMLYMPNKQCVAKSPIDLRNFSDRRWDRYCAGRLNDSNVCNEDGGSGLYVQIEEVWYLHGVVSDKYGNIDRCAYNNSYVGFTGIGYFVHHIVEIPET</sequence>
<keyword evidence="1 2" id="KW-1015">Disulfide bond</keyword>
<dbReference type="InterPro" id="IPR023415">
    <property type="entry name" value="LDLR_class-A_CS"/>
</dbReference>
<evidence type="ECO:0000313" key="5">
    <source>
        <dbReference type="Proteomes" id="UP000008237"/>
    </source>
</evidence>
<dbReference type="OMA" id="WNKNIND"/>
<dbReference type="AlphaFoldDB" id="E2BCT2"/>
<dbReference type="InterPro" id="IPR001254">
    <property type="entry name" value="Trypsin_dom"/>
</dbReference>
<dbReference type="PRINTS" id="PR00722">
    <property type="entry name" value="CHYMOTRYPSIN"/>
</dbReference>
<dbReference type="OrthoDB" id="2019384at2759"/>
<dbReference type="Gene3D" id="4.10.400.10">
    <property type="entry name" value="Low-density Lipoprotein Receptor"/>
    <property type="match status" value="1"/>
</dbReference>
<dbReference type="PANTHER" id="PTHR24253:SF153">
    <property type="entry name" value="SERINE PROTEASE HEPSIN"/>
    <property type="match status" value="1"/>
</dbReference>
<dbReference type="InterPro" id="IPR043504">
    <property type="entry name" value="Peptidase_S1_PA_chymotrypsin"/>
</dbReference>
<dbReference type="Pfam" id="PF00089">
    <property type="entry name" value="Trypsin"/>
    <property type="match status" value="2"/>
</dbReference>
<name>E2BCT2_HARSA</name>
<accession>E2BCT2</accession>
<dbReference type="FunCoup" id="E2BCT2">
    <property type="interactions" value="53"/>
</dbReference>